<keyword evidence="5 10" id="KW-0813">Transport</keyword>
<evidence type="ECO:0000256" key="7">
    <source>
        <dbReference type="ARBA" id="ARBA00022729"/>
    </source>
</evidence>
<feature type="domain" description="Copper amine oxidase-like N-terminal" evidence="11">
    <location>
        <begin position="295"/>
        <end position="402"/>
    </location>
</feature>
<keyword evidence="6 10" id="KW-0592">Phosphate transport</keyword>
<keyword evidence="14" id="KW-1185">Reference proteome</keyword>
<evidence type="ECO:0000256" key="10">
    <source>
        <dbReference type="RuleBase" id="RU367119"/>
    </source>
</evidence>
<dbReference type="Pfam" id="PF12849">
    <property type="entry name" value="PBP_like_2"/>
    <property type="match status" value="1"/>
</dbReference>
<keyword evidence="9 10" id="KW-0449">Lipoprotein</keyword>
<dbReference type="GO" id="GO:0006817">
    <property type="term" value="P:phosphate ion transport"/>
    <property type="evidence" value="ECO:0007669"/>
    <property type="project" value="UniProtKB-UniRule"/>
</dbReference>
<dbReference type="Gene3D" id="3.30.457.10">
    <property type="entry name" value="Copper amine oxidase-like, N-terminal domain"/>
    <property type="match status" value="1"/>
</dbReference>
<evidence type="ECO:0000259" key="11">
    <source>
        <dbReference type="Pfam" id="PF07833"/>
    </source>
</evidence>
<evidence type="ECO:0000313" key="14">
    <source>
        <dbReference type="Proteomes" id="UP000095743"/>
    </source>
</evidence>
<dbReference type="KEGG" id="gfe:Gferi_12040"/>
<keyword evidence="7 10" id="KW-0732">Signal</keyword>
<gene>
    <name evidence="13" type="ORF">Gferi_12040</name>
</gene>
<dbReference type="Gene3D" id="3.40.190.10">
    <property type="entry name" value="Periplasmic binding protein-like II"/>
    <property type="match status" value="2"/>
</dbReference>
<dbReference type="GO" id="GO:0042301">
    <property type="term" value="F:phosphate ion binding"/>
    <property type="evidence" value="ECO:0007669"/>
    <property type="project" value="UniProtKB-UniRule"/>
</dbReference>
<dbReference type="AlphaFoldDB" id="A0A1D8GH92"/>
<evidence type="ECO:0000313" key="13">
    <source>
        <dbReference type="EMBL" id="AOT70261.1"/>
    </source>
</evidence>
<dbReference type="PANTHER" id="PTHR30570">
    <property type="entry name" value="PERIPLASMIC PHOSPHATE BINDING COMPONENT OF PHOSPHATE ABC TRANSPORTER"/>
    <property type="match status" value="1"/>
</dbReference>
<reference evidence="13 14" key="1">
    <citation type="submission" date="2016-09" db="EMBL/GenBank/DDBJ databases">
        <title>Genomic analysis reveals versatility of anaerobic energy metabolism of Geosporobacter ferrireducens IRF9 of phylum Firmicutes.</title>
        <authorList>
            <person name="Kim S.-J."/>
        </authorList>
    </citation>
    <scope>NUCLEOTIDE SEQUENCE [LARGE SCALE GENOMIC DNA]</scope>
    <source>
        <strain evidence="13 14">IRF9</strain>
    </source>
</reference>
<dbReference type="SUPFAM" id="SSF53850">
    <property type="entry name" value="Periplasmic binding protein-like II"/>
    <property type="match status" value="1"/>
</dbReference>
<dbReference type="SUPFAM" id="SSF55383">
    <property type="entry name" value="Copper amine oxidase, domain N"/>
    <property type="match status" value="1"/>
</dbReference>
<proteinExistence type="inferred from homology"/>
<comment type="subcellular location">
    <subcellularLocation>
        <location evidence="2 10">Cell membrane</location>
        <topology evidence="2 10">Lipid-anchor</topology>
    </subcellularLocation>
</comment>
<evidence type="ECO:0000256" key="1">
    <source>
        <dbReference type="ARBA" id="ARBA00002841"/>
    </source>
</evidence>
<dbReference type="EMBL" id="CP017269">
    <property type="protein sequence ID" value="AOT70261.1"/>
    <property type="molecule type" value="Genomic_DNA"/>
</dbReference>
<dbReference type="CDD" id="cd13653">
    <property type="entry name" value="PBP2_phosphate_like_1"/>
    <property type="match status" value="1"/>
</dbReference>
<accession>A0A1D8GH92</accession>
<dbReference type="RefSeq" id="WP_069976816.1">
    <property type="nucleotide sequence ID" value="NZ_CP017269.1"/>
</dbReference>
<feature type="signal peptide" evidence="10">
    <location>
        <begin position="1"/>
        <end position="26"/>
    </location>
</feature>
<keyword evidence="8 10" id="KW-0564">Palmitate</keyword>
<dbReference type="InterPro" id="IPR024370">
    <property type="entry name" value="PBP_domain"/>
</dbReference>
<feature type="domain" description="PBP" evidence="12">
    <location>
        <begin position="29"/>
        <end position="262"/>
    </location>
</feature>
<dbReference type="OrthoDB" id="9790048at2"/>
<organism evidence="13 14">
    <name type="scientific">Geosporobacter ferrireducens</name>
    <dbReference type="NCBI Taxonomy" id="1424294"/>
    <lineage>
        <taxon>Bacteria</taxon>
        <taxon>Bacillati</taxon>
        <taxon>Bacillota</taxon>
        <taxon>Clostridia</taxon>
        <taxon>Peptostreptococcales</taxon>
        <taxon>Thermotaleaceae</taxon>
        <taxon>Geosporobacter</taxon>
    </lineage>
</organism>
<dbReference type="InterPro" id="IPR036582">
    <property type="entry name" value="Mao_N_sf"/>
</dbReference>
<evidence type="ECO:0000259" key="12">
    <source>
        <dbReference type="Pfam" id="PF12849"/>
    </source>
</evidence>
<evidence type="ECO:0000256" key="4">
    <source>
        <dbReference type="ARBA" id="ARBA00011529"/>
    </source>
</evidence>
<name>A0A1D8GH92_9FIRM</name>
<comment type="function">
    <text evidence="1">Part of the ABC transporter complex PstSACB involved in phosphate import.</text>
</comment>
<dbReference type="GO" id="GO:0005886">
    <property type="term" value="C:plasma membrane"/>
    <property type="evidence" value="ECO:0007669"/>
    <property type="project" value="UniProtKB-SubCell"/>
</dbReference>
<dbReference type="InterPro" id="IPR050811">
    <property type="entry name" value="Phosphate_ABC_transporter"/>
</dbReference>
<comment type="function">
    <text evidence="10">Involved in the system for phosphate transport across the cytoplasmic membrane.</text>
</comment>
<comment type="subunit">
    <text evidence="4 10">The complex is composed of two ATP-binding proteins (PstB), two transmembrane proteins (PstC and PstA) and a solute-binding protein (PstS).</text>
</comment>
<evidence type="ECO:0000256" key="3">
    <source>
        <dbReference type="ARBA" id="ARBA00008725"/>
    </source>
</evidence>
<dbReference type="Proteomes" id="UP000095743">
    <property type="component" value="Chromosome"/>
</dbReference>
<dbReference type="NCBIfam" id="TIGR02136">
    <property type="entry name" value="ptsS_2"/>
    <property type="match status" value="1"/>
</dbReference>
<evidence type="ECO:0000256" key="2">
    <source>
        <dbReference type="ARBA" id="ARBA00004193"/>
    </source>
</evidence>
<comment type="similarity">
    <text evidence="3 10">Belongs to the PstS family.</text>
</comment>
<evidence type="ECO:0000256" key="9">
    <source>
        <dbReference type="ARBA" id="ARBA00023288"/>
    </source>
</evidence>
<dbReference type="InterPro" id="IPR011862">
    <property type="entry name" value="Phos-bd"/>
</dbReference>
<dbReference type="Pfam" id="PF07833">
    <property type="entry name" value="Cu_amine_oxidN1"/>
    <property type="match status" value="1"/>
</dbReference>
<evidence type="ECO:0000256" key="8">
    <source>
        <dbReference type="ARBA" id="ARBA00023139"/>
    </source>
</evidence>
<dbReference type="InterPro" id="IPR012854">
    <property type="entry name" value="Cu_amine_oxidase-like_N"/>
</dbReference>
<protein>
    <recommendedName>
        <fullName evidence="10">Phosphate-binding protein</fullName>
    </recommendedName>
</protein>
<feature type="chain" id="PRO_5027142865" description="Phosphate-binding protein" evidence="10">
    <location>
        <begin position="27"/>
        <end position="404"/>
    </location>
</feature>
<dbReference type="PANTHER" id="PTHR30570:SF1">
    <property type="entry name" value="PHOSPHATE-BINDING PROTEIN PSTS"/>
    <property type="match status" value="1"/>
</dbReference>
<sequence>MKKMISRLLVFAMIIAVCTPFSAVFAAETKIVLAGSTSVQPLAEELAAAYMQKNKDIKIEVQGGGSSVGVKSAADGIADIGMSSRELTTSEKGLHEFEIALDGIAVVVNPSNKTSDLTMDQVKKIFVGEITNWKEVGGADKPIVVVSREQGSGTRGAFIEITGIQGKDASGKTVDNTTNKAITQPSTGAVKQTVAVTPESIGYVSLGAMDTTVKALKIAGVEATEANIKAKKYGIYRPFLLLTKSAPSGAVKQFIDFILSAEGQKIVGKDYITVKEASQIEAPKSQAPTEITVMVNGKKVAFDAKPMNDNGRVLVPVRAILEALGVKLDWDAKAQTVTATKSNSKVVLTIGKTTATKDGKSIQLDVPAKIVTGGRTVVPVRFISEAFGANVDWNAATQTITITQ</sequence>
<dbReference type="STRING" id="1424294.Gferi_12040"/>
<evidence type="ECO:0000256" key="5">
    <source>
        <dbReference type="ARBA" id="ARBA00022448"/>
    </source>
</evidence>
<keyword evidence="10" id="KW-0472">Membrane</keyword>
<keyword evidence="10" id="KW-1003">Cell membrane</keyword>
<evidence type="ECO:0000256" key="6">
    <source>
        <dbReference type="ARBA" id="ARBA00022592"/>
    </source>
</evidence>